<dbReference type="SUPFAM" id="SSF53659">
    <property type="entry name" value="Isocitrate/Isopropylmalate dehydrogenase-like"/>
    <property type="match status" value="1"/>
</dbReference>
<keyword evidence="3" id="KW-0012">Acyltransferase</keyword>
<dbReference type="AlphaFoldDB" id="B3T0Z0"/>
<gene>
    <name evidence="5" type="ORF">ALOHA_HF4000007I05ctg1g22</name>
</gene>
<reference evidence="5" key="1">
    <citation type="journal article" date="2008" name="ISME J.">
        <title>Genomic patterns of recombination, clonal divergence and environment in marine microbial populations.</title>
        <authorList>
            <person name="Konstantinidis K.T."/>
            <person name="Delong E.F."/>
        </authorList>
    </citation>
    <scope>NUCLEOTIDE SEQUENCE</scope>
</reference>
<evidence type="ECO:0000256" key="2">
    <source>
        <dbReference type="ARBA" id="ARBA00022679"/>
    </source>
</evidence>
<comment type="similarity">
    <text evidence="1">Belongs to the phosphate acetyltransferase and butyryltransferase family.</text>
</comment>
<dbReference type="PANTHER" id="PTHR43356:SF2">
    <property type="entry name" value="PHOSPHATE ACETYLTRANSFERASE"/>
    <property type="match status" value="1"/>
</dbReference>
<dbReference type="PANTHER" id="PTHR43356">
    <property type="entry name" value="PHOSPHATE ACETYLTRANSFERASE"/>
    <property type="match status" value="1"/>
</dbReference>
<evidence type="ECO:0000259" key="4">
    <source>
        <dbReference type="Pfam" id="PF01515"/>
    </source>
</evidence>
<feature type="domain" description="Phosphate acetyl/butaryl transferase" evidence="4">
    <location>
        <begin position="82"/>
        <end position="298"/>
    </location>
</feature>
<dbReference type="InterPro" id="IPR002505">
    <property type="entry name" value="PTA_PTB"/>
</dbReference>
<dbReference type="InterPro" id="IPR050500">
    <property type="entry name" value="Phos_Acetyltrans/Butyryltrans"/>
</dbReference>
<name>B3T0Z0_9ZZZZ</name>
<dbReference type="Gene3D" id="3.40.718.10">
    <property type="entry name" value="Isopropylmalate Dehydrogenase"/>
    <property type="match status" value="1"/>
</dbReference>
<dbReference type="GO" id="GO:0016746">
    <property type="term" value="F:acyltransferase activity"/>
    <property type="evidence" value="ECO:0007669"/>
    <property type="project" value="UniProtKB-KW"/>
</dbReference>
<dbReference type="PIRSF" id="PIRSF000428">
    <property type="entry name" value="P_Ac_trans"/>
    <property type="match status" value="1"/>
</dbReference>
<dbReference type="InterPro" id="IPR012147">
    <property type="entry name" value="P_Ac_Bu_trans"/>
</dbReference>
<dbReference type="NCBIfam" id="NF006045">
    <property type="entry name" value="PRK08190.1"/>
    <property type="match status" value="1"/>
</dbReference>
<evidence type="ECO:0000313" key="5">
    <source>
        <dbReference type="EMBL" id="ABZ06249.1"/>
    </source>
</evidence>
<keyword evidence="2 5" id="KW-0808">Transferase</keyword>
<organism evidence="5">
    <name type="scientific">uncultured marine microorganism HF4000_007I05</name>
    <dbReference type="NCBI Taxonomy" id="455511"/>
    <lineage>
        <taxon>unclassified sequences</taxon>
        <taxon>environmental samples</taxon>
    </lineage>
</organism>
<evidence type="ECO:0000256" key="3">
    <source>
        <dbReference type="ARBA" id="ARBA00023315"/>
    </source>
</evidence>
<proteinExistence type="inferred from homology"/>
<dbReference type="EMBL" id="EU016570">
    <property type="protein sequence ID" value="ABZ06249.1"/>
    <property type="molecule type" value="Genomic_DNA"/>
</dbReference>
<dbReference type="Pfam" id="PF01515">
    <property type="entry name" value="PTA_PTB"/>
    <property type="match status" value="1"/>
</dbReference>
<evidence type="ECO:0000256" key="1">
    <source>
        <dbReference type="ARBA" id="ARBA00005656"/>
    </source>
</evidence>
<accession>B3T0Z0</accession>
<sequence length="304" mass="32820">MLSNKKIVCPNNLINVAKKTGIIDAAIVNAGEIFPMESVHKAVQHNLINPTFIGNENEIKKYAEKLKWNISKYKIIDEKQENNTAPIAAKLASEGKVKILVKGHIHTDVLIKAVLKKSLNLIGKKRLSHVWHMTLTADDKPFIITDGVVNVLPKLEVKMHILRNAVDFANKIGISKPKVSVLSATEEVLESVPSSIEAGLITKKAKEENINADVFGPLAFDNSVSKKSAAIKKIKNEVAGNADILLVPNVEAGNALVKMMIYFMGACAAGVILGVKAPVVITSRSDESEARLASIAAAVVALEK</sequence>
<protein>
    <submittedName>
        <fullName evidence="5">Putative phosphate acetyl/butaryl transferase</fullName>
    </submittedName>
</protein>